<dbReference type="InterPro" id="IPR014031">
    <property type="entry name" value="Ketoacyl_synth_C"/>
</dbReference>
<dbReference type="CDD" id="cd00833">
    <property type="entry name" value="PKS"/>
    <property type="match status" value="1"/>
</dbReference>
<dbReference type="Proteomes" id="UP000601435">
    <property type="component" value="Unassembled WGS sequence"/>
</dbReference>
<dbReference type="InterPro" id="IPR020841">
    <property type="entry name" value="PKS_Beta-ketoAc_synthase_dom"/>
</dbReference>
<evidence type="ECO:0000259" key="4">
    <source>
        <dbReference type="PROSITE" id="PS52004"/>
    </source>
</evidence>
<dbReference type="Gene3D" id="3.40.47.10">
    <property type="match status" value="1"/>
</dbReference>
<feature type="signal peptide" evidence="3">
    <location>
        <begin position="1"/>
        <end position="22"/>
    </location>
</feature>
<proteinExistence type="predicted"/>
<keyword evidence="6" id="KW-1185">Reference proteome</keyword>
<feature type="chain" id="PRO_5032953052" evidence="3">
    <location>
        <begin position="23"/>
        <end position="1009"/>
    </location>
</feature>
<reference evidence="5" key="1">
    <citation type="submission" date="2021-02" db="EMBL/GenBank/DDBJ databases">
        <authorList>
            <person name="Dougan E. K."/>
            <person name="Rhodes N."/>
            <person name="Thang M."/>
            <person name="Chan C."/>
        </authorList>
    </citation>
    <scope>NUCLEOTIDE SEQUENCE</scope>
</reference>
<dbReference type="Pfam" id="PF00109">
    <property type="entry name" value="ketoacyl-synt"/>
    <property type="match status" value="1"/>
</dbReference>
<protein>
    <submittedName>
        <fullName evidence="5">PpsA protein</fullName>
    </submittedName>
</protein>
<keyword evidence="2" id="KW-0597">Phosphoprotein</keyword>
<comment type="caution">
    <text evidence="5">The sequence shown here is derived from an EMBL/GenBank/DDBJ whole genome shotgun (WGS) entry which is preliminary data.</text>
</comment>
<evidence type="ECO:0000256" key="1">
    <source>
        <dbReference type="ARBA" id="ARBA00022450"/>
    </source>
</evidence>
<dbReference type="InterPro" id="IPR014030">
    <property type="entry name" value="Ketoacyl_synth_N"/>
</dbReference>
<sequence>YWLGVLGQKKLMVMLCLGPVRGTLELQPYDEDAEAHEISTVPGTVIILRADGMWHRHCAHSKAHILSCFLVGQDSGGTKRTGQPSWVPPCARDLEQWTVERMRYLKEVQSKAPKEKLDLPVGWLTAMNHMFHTAQRVAVRSIAARYASTWDVQSWYMSQTAGPDFVSEVPLTRWDVNLYYDADVENWRAYKTISRHGSFVDGTEYFDNKFFGLSPMEAKGMDPHQRVVLEVGYEACHGAGYSKGKLMNKIGGVYLGSSSTIFGMVSEVSGATGGAASINSNRFSFCLGLKGPSMTCDTDGSSSLTAIHLGGEAVLQKGHGVSNEFSLAGGVAFQLGPLWLPQMQAAGLLAGIGRCFTWDASAQGYTLGDGCGFAVQKRMAEWVDGKQVYIEGEPLVGSICGSSCGSVGMAAAMHAPHGPSEQENIAQALQTAMLDALNIDAVECNGQGALLRDAVEVDSLLRVLRGDDVQAPLTLTSVKSRMGFATECAGIAALHRLLLSAVWGVISPNNHLQQLNPHLEFENKAGMLTEPQETALRSTYMGVSAHGFGGTQVHVISYGHSQQIRTVPQPERSRNVFNFWPGGGGELEEEQQPLRGYFIAGTWTKWRAIKMESEGDETYGYTLVLGENRWEEFQILLDGALAFLCRTGLPLREVTKEGAAKFCICLGCIYFLLSYVSDVLRSPMYYTIGYTYEWRSTQAGELQLMEVGSGDVGMPGDKYRIRLRIAGKYRTVLWDKLPTEDYDTAADAPEGDYHIVGSWNGWSPDPLFLRNEIWSTEVELTKKGGDFQILRNEDWGQMIAPLHEKASPSDAGQGPDRCGRFRGCAWSLDGQPGDVFRISFKRQLIKDSSGRLDDVKQVSWEKLREAGPSETLSLKHQSGTLGVIGSWNGFGRVHKMHAEFMDGQVAYVFYFELGQSGAEGFQFVNDSDLTRVIHPDRLVAQSGGVHRAVVSSIGHIDQDKVWAAGLDGGSPGDVFKVDVLAVGDVVSRVTWSQVSDGAVPRDREICGPL</sequence>
<feature type="non-terminal residue" evidence="5">
    <location>
        <position position="1009"/>
    </location>
</feature>
<dbReference type="AlphaFoldDB" id="A0A812IQV2"/>
<dbReference type="InterPro" id="IPR016039">
    <property type="entry name" value="Thiolase-like"/>
</dbReference>
<evidence type="ECO:0000313" key="6">
    <source>
        <dbReference type="Proteomes" id="UP000601435"/>
    </source>
</evidence>
<evidence type="ECO:0000256" key="2">
    <source>
        <dbReference type="ARBA" id="ARBA00022553"/>
    </source>
</evidence>
<dbReference type="GO" id="GO:0004312">
    <property type="term" value="F:fatty acid synthase activity"/>
    <property type="evidence" value="ECO:0007669"/>
    <property type="project" value="TreeGrafter"/>
</dbReference>
<dbReference type="PANTHER" id="PTHR43775">
    <property type="entry name" value="FATTY ACID SYNTHASE"/>
    <property type="match status" value="1"/>
</dbReference>
<keyword evidence="3" id="KW-0732">Signal</keyword>
<dbReference type="InterPro" id="IPR050091">
    <property type="entry name" value="PKS_NRPS_Biosynth_Enz"/>
</dbReference>
<dbReference type="OrthoDB" id="329835at2759"/>
<keyword evidence="1" id="KW-0596">Phosphopantetheine</keyword>
<dbReference type="GO" id="GO:0006633">
    <property type="term" value="P:fatty acid biosynthetic process"/>
    <property type="evidence" value="ECO:0007669"/>
    <property type="project" value="TreeGrafter"/>
</dbReference>
<accession>A0A812IQV2</accession>
<dbReference type="SMART" id="SM00825">
    <property type="entry name" value="PKS_KS"/>
    <property type="match status" value="1"/>
</dbReference>
<dbReference type="PANTHER" id="PTHR43775:SF37">
    <property type="entry name" value="SI:DKEY-61P9.11"/>
    <property type="match status" value="1"/>
</dbReference>
<dbReference type="Pfam" id="PF02801">
    <property type="entry name" value="Ketoacyl-synt_C"/>
    <property type="match status" value="1"/>
</dbReference>
<evidence type="ECO:0000313" key="5">
    <source>
        <dbReference type="EMBL" id="CAE7176200.1"/>
    </source>
</evidence>
<dbReference type="SUPFAM" id="SSF53901">
    <property type="entry name" value="Thiolase-like"/>
    <property type="match status" value="2"/>
</dbReference>
<name>A0A812IQV2_9DINO</name>
<organism evidence="5 6">
    <name type="scientific">Symbiodinium necroappetens</name>
    <dbReference type="NCBI Taxonomy" id="1628268"/>
    <lineage>
        <taxon>Eukaryota</taxon>
        <taxon>Sar</taxon>
        <taxon>Alveolata</taxon>
        <taxon>Dinophyceae</taxon>
        <taxon>Suessiales</taxon>
        <taxon>Symbiodiniaceae</taxon>
        <taxon>Symbiodinium</taxon>
    </lineage>
</organism>
<dbReference type="PROSITE" id="PS52004">
    <property type="entry name" value="KS3_2"/>
    <property type="match status" value="1"/>
</dbReference>
<gene>
    <name evidence="5" type="primary">ppsA</name>
    <name evidence="5" type="ORF">SNEC2469_LOCUS605</name>
</gene>
<dbReference type="EMBL" id="CAJNJA010003793">
    <property type="protein sequence ID" value="CAE7176200.1"/>
    <property type="molecule type" value="Genomic_DNA"/>
</dbReference>
<evidence type="ECO:0000256" key="3">
    <source>
        <dbReference type="SAM" id="SignalP"/>
    </source>
</evidence>
<feature type="domain" description="Ketosynthase family 3 (KS3)" evidence="4">
    <location>
        <begin position="134"/>
        <end position="559"/>
    </location>
</feature>